<feature type="domain" description="GGDEF" evidence="3">
    <location>
        <begin position="255"/>
        <end position="390"/>
    </location>
</feature>
<keyword evidence="1" id="KW-0472">Membrane</keyword>
<feature type="transmembrane region" description="Helical" evidence="1">
    <location>
        <begin position="12"/>
        <end position="38"/>
    </location>
</feature>
<dbReference type="Proteomes" id="UP000006380">
    <property type="component" value="Chromosome"/>
</dbReference>
<dbReference type="SUPFAM" id="SSF141868">
    <property type="entry name" value="EAL domain-like"/>
    <property type="match status" value="1"/>
</dbReference>
<dbReference type="PROSITE" id="PS50883">
    <property type="entry name" value="EAL"/>
    <property type="match status" value="1"/>
</dbReference>
<dbReference type="RefSeq" id="WP_041743213.1">
    <property type="nucleotide sequence ID" value="NC_009715.2"/>
</dbReference>
<dbReference type="InterPro" id="IPR029787">
    <property type="entry name" value="Nucleotide_cyclase"/>
</dbReference>
<dbReference type="AlphaFoldDB" id="A0A0M4TL75"/>
<dbReference type="NCBIfam" id="TIGR00254">
    <property type="entry name" value="GGDEF"/>
    <property type="match status" value="1"/>
</dbReference>
<evidence type="ECO:0000259" key="2">
    <source>
        <dbReference type="PROSITE" id="PS50883"/>
    </source>
</evidence>
<proteinExistence type="predicted"/>
<evidence type="ECO:0000256" key="1">
    <source>
        <dbReference type="SAM" id="Phobius"/>
    </source>
</evidence>
<dbReference type="SUPFAM" id="SSF55073">
    <property type="entry name" value="Nucleotide cyclase"/>
    <property type="match status" value="1"/>
</dbReference>
<dbReference type="InterPro" id="IPR001633">
    <property type="entry name" value="EAL_dom"/>
</dbReference>
<dbReference type="KEGG" id="ccv:CCV52592_0989"/>
<dbReference type="SMART" id="SM00052">
    <property type="entry name" value="EAL"/>
    <property type="match status" value="1"/>
</dbReference>
<feature type="domain" description="EAL" evidence="2">
    <location>
        <begin position="400"/>
        <end position="637"/>
    </location>
</feature>
<reference evidence="4" key="1">
    <citation type="submission" date="2016-07" db="EMBL/GenBank/DDBJ databases">
        <title>Comparative genomics of the Campylobacter concisus group.</title>
        <authorList>
            <person name="Miller W.G."/>
            <person name="Yee E."/>
            <person name="Chapman M.H."/>
            <person name="Huynh S."/>
            <person name="Bono J.L."/>
            <person name="On S.L.W."/>
            <person name="StLeger J."/>
            <person name="Foster G."/>
            <person name="Parker C.T."/>
        </authorList>
    </citation>
    <scope>NUCLEOTIDE SEQUENCE</scope>
    <source>
        <strain evidence="4">525.92</strain>
    </source>
</reference>
<keyword evidence="1" id="KW-1133">Transmembrane helix</keyword>
<dbReference type="Pfam" id="PF00990">
    <property type="entry name" value="GGDEF"/>
    <property type="match status" value="1"/>
</dbReference>
<dbReference type="Gene3D" id="3.30.70.270">
    <property type="match status" value="1"/>
</dbReference>
<evidence type="ECO:0000313" key="4">
    <source>
        <dbReference type="EMBL" id="ALF45102.1"/>
    </source>
</evidence>
<dbReference type="EMBL" id="CP000767">
    <property type="protein sequence ID" value="ALF45102.1"/>
    <property type="molecule type" value="Genomic_DNA"/>
</dbReference>
<keyword evidence="5" id="KW-1185">Reference proteome</keyword>
<gene>
    <name evidence="4" type="ORF">CCV52592_0989</name>
</gene>
<dbReference type="OrthoDB" id="9790732at2"/>
<dbReference type="PANTHER" id="PTHR33121">
    <property type="entry name" value="CYCLIC DI-GMP PHOSPHODIESTERASE PDEF"/>
    <property type="match status" value="1"/>
</dbReference>
<dbReference type="Gene3D" id="3.20.20.450">
    <property type="entry name" value="EAL domain"/>
    <property type="match status" value="1"/>
</dbReference>
<dbReference type="PROSITE" id="PS50887">
    <property type="entry name" value="GGDEF"/>
    <property type="match status" value="1"/>
</dbReference>
<dbReference type="InterPro" id="IPR043128">
    <property type="entry name" value="Rev_trsase/Diguanyl_cyclase"/>
</dbReference>
<dbReference type="InterPro" id="IPR050706">
    <property type="entry name" value="Cyclic-di-GMP_PDE-like"/>
</dbReference>
<feature type="transmembrane region" description="Helical" evidence="1">
    <location>
        <begin position="183"/>
        <end position="206"/>
    </location>
</feature>
<evidence type="ECO:0000259" key="3">
    <source>
        <dbReference type="PROSITE" id="PS50887"/>
    </source>
</evidence>
<evidence type="ECO:0000313" key="5">
    <source>
        <dbReference type="Proteomes" id="UP000006380"/>
    </source>
</evidence>
<dbReference type="GO" id="GO:0071111">
    <property type="term" value="F:cyclic-guanylate-specific phosphodiesterase activity"/>
    <property type="evidence" value="ECO:0007669"/>
    <property type="project" value="InterPro"/>
</dbReference>
<dbReference type="CDD" id="cd01948">
    <property type="entry name" value="EAL"/>
    <property type="match status" value="1"/>
</dbReference>
<accession>A0A0M4TL75</accession>
<dbReference type="InterPro" id="IPR035919">
    <property type="entry name" value="EAL_sf"/>
</dbReference>
<sequence>MSNDDKQQKRLSIIRAVTFVVVLLVTFFLAEISFAFYYKYSNAVSKDSYTIRKKTDYMVHQYVNYLEDVSHYDIDNFQNYINNNAVGDVVLLKDNGKNGFDIVASSNQKNRIGTDFEDKECGNIYNHDFQKDYFTAKILPENSALVCMFTASGQYIVGFKATINQKISGTDDEYFSQWAVKNLLLTFILSFAGALAGLFTCILFVLRYLNLKHDYLHVKEASRKKIQELGDKLYIDPMTGLLNKAALLRDIQNFKSPKVVLIDIDDFGKMNDFYGKFVCDKILVQMAQLLSEFAKSENMIAYCVEADQFALVEDGEFFIDRYEDLADELLGKFKGRMISVTDENSAVVDDIEIHSTIGFALDKEQTLRKAAIALKSAKTLNKDYVCYFKGLNQKEEYEDQIERSKLIQNATINGNIVPYYQPIFDRDGNIAKYECLIRILDRGEVVSPHVFLGISKRIKRYAELEKLLIKKSFEQLSQNENLVLSINLSGRDMTDGDVSALVINLLNKHKVADRVVFEIVEDEDVENVERVSMFIDKVKNMGAKIAIDDFGSGYSNFSYILKLKPDYVKIDGSIIKDIDINKDSYAIARAIVAFARDLGIKTIAEYVHSKEILNICKEIGVDEFQGFYLGAPGEKVF</sequence>
<dbReference type="Pfam" id="PF00563">
    <property type="entry name" value="EAL"/>
    <property type="match status" value="1"/>
</dbReference>
<keyword evidence="1" id="KW-0812">Transmembrane</keyword>
<name>A0A0M4TL75_CAMC5</name>
<dbReference type="SMART" id="SM00267">
    <property type="entry name" value="GGDEF"/>
    <property type="match status" value="1"/>
</dbReference>
<dbReference type="STRING" id="360105.CCV52592_0989"/>
<organism evidence="4 5">
    <name type="scientific">Campylobacter curvus (strain 525.92)</name>
    <dbReference type="NCBI Taxonomy" id="360105"/>
    <lineage>
        <taxon>Bacteria</taxon>
        <taxon>Pseudomonadati</taxon>
        <taxon>Campylobacterota</taxon>
        <taxon>Epsilonproteobacteria</taxon>
        <taxon>Campylobacterales</taxon>
        <taxon>Campylobacteraceae</taxon>
        <taxon>Campylobacter</taxon>
    </lineage>
</organism>
<dbReference type="PANTHER" id="PTHR33121:SF71">
    <property type="entry name" value="OXYGEN SENSOR PROTEIN DOSP"/>
    <property type="match status" value="1"/>
</dbReference>
<dbReference type="InterPro" id="IPR000160">
    <property type="entry name" value="GGDEF_dom"/>
</dbReference>
<protein>
    <submittedName>
        <fullName evidence="4">Diguanylate cyclase/phosphodiesterase</fullName>
    </submittedName>
</protein>